<evidence type="ECO:0000256" key="1">
    <source>
        <dbReference type="ARBA" id="ARBA00022729"/>
    </source>
</evidence>
<keyword evidence="5" id="KW-1185">Reference proteome</keyword>
<dbReference type="EMBL" id="FNDQ01000024">
    <property type="protein sequence ID" value="SDH91033.1"/>
    <property type="molecule type" value="Genomic_DNA"/>
</dbReference>
<dbReference type="STRING" id="702745.SAMN05421818_12413"/>
<evidence type="ECO:0000256" key="2">
    <source>
        <dbReference type="SAM" id="SignalP"/>
    </source>
</evidence>
<keyword evidence="1 2" id="KW-0732">Signal</keyword>
<evidence type="ECO:0000259" key="3">
    <source>
        <dbReference type="Pfam" id="PF13205"/>
    </source>
</evidence>
<gene>
    <name evidence="4" type="ORF">SAMN05421818_12413</name>
</gene>
<feature type="signal peptide" evidence="2">
    <location>
        <begin position="1"/>
        <end position="24"/>
    </location>
</feature>
<evidence type="ECO:0000313" key="5">
    <source>
        <dbReference type="Proteomes" id="UP000243588"/>
    </source>
</evidence>
<reference evidence="5" key="1">
    <citation type="submission" date="2016-10" db="EMBL/GenBank/DDBJ databases">
        <authorList>
            <person name="Varghese N."/>
            <person name="Submissions S."/>
        </authorList>
    </citation>
    <scope>NUCLEOTIDE SEQUENCE [LARGE SCALE GENOMIC DNA]</scope>
    <source>
        <strain evidence="5">DSM 23313</strain>
    </source>
</reference>
<dbReference type="Pfam" id="PF13205">
    <property type="entry name" value="Big_5"/>
    <property type="match status" value="1"/>
</dbReference>
<feature type="domain" description="SbsA Ig-like" evidence="3">
    <location>
        <begin position="35"/>
        <end position="137"/>
    </location>
</feature>
<evidence type="ECO:0000313" key="4">
    <source>
        <dbReference type="EMBL" id="SDH91033.1"/>
    </source>
</evidence>
<proteinExistence type="predicted"/>
<name>A0A1G8G9I7_9FLAO</name>
<accession>A0A1G8G9I7</accession>
<dbReference type="InterPro" id="IPR032812">
    <property type="entry name" value="SbsA_Ig"/>
</dbReference>
<protein>
    <submittedName>
        <fullName evidence="4">Ig-like domain-containing protein</fullName>
    </submittedName>
</protein>
<dbReference type="AlphaFoldDB" id="A0A1G8G9I7"/>
<dbReference type="RefSeq" id="WP_090410160.1">
    <property type="nucleotide sequence ID" value="NZ_FNDQ01000024.1"/>
</dbReference>
<feature type="chain" id="PRO_5017351321" evidence="2">
    <location>
        <begin position="25"/>
        <end position="534"/>
    </location>
</feature>
<dbReference type="Proteomes" id="UP000243588">
    <property type="component" value="Unassembled WGS sequence"/>
</dbReference>
<sequence>MSKFRIYFLCCFTILCAVTLSNCAKRGFISGGDKDTIPPVMVGSNPKNFSTNFNKNEIKIDFDEFVKIKNANQNVIISPPLEKMPDIQPMGLAKKTVTIKFTDTLAPNTTYSFNFGDAIIDNNEGNVLKQFKYVFSTGDYIDSLKLAGTIKSANKFKADNFVNVMLYDAKTFKDSTIYKQKPLYVTNTLDSLTTFTIENIKEGTYYLVALKDKNNDYKFDPKQDQIAFIKDSIQIPTDKEFELTLFKSDEKFEASRPSQVSENKWYLPYIGNPDSVSIEVKKGEKVIPNAYSYLKEKDSLQVWFPKIDADSLLITAKKDTYTKTFTVKPRVKMKEVDSLKVSGKSGTLDFISDYTIETTTPIKDINKALISIFNKDTVAVPFTLEQLPLEQKLSLKFDREENNAYTVNLMPGALTDFFGTKNDTLNFHVKTLAMTDYGNLALTFTGIKRFPIIVELLDEREKVIASQYSEDKNKFEFTALPPRQYYIRVTYDDNKNGKWDSGYFWDRREPEETVYFPEQIDVRANWDINEQIAL</sequence>
<organism evidence="4 5">
    <name type="scientific">Myroides phaeus</name>
    <dbReference type="NCBI Taxonomy" id="702745"/>
    <lineage>
        <taxon>Bacteria</taxon>
        <taxon>Pseudomonadati</taxon>
        <taxon>Bacteroidota</taxon>
        <taxon>Flavobacteriia</taxon>
        <taxon>Flavobacteriales</taxon>
        <taxon>Flavobacteriaceae</taxon>
        <taxon>Myroides</taxon>
    </lineage>
</organism>